<evidence type="ECO:0000313" key="4">
    <source>
        <dbReference type="Proteomes" id="UP000762676"/>
    </source>
</evidence>
<reference evidence="3 4" key="1">
    <citation type="journal article" date="2021" name="Elife">
        <title>Chloroplast acquisition without the gene transfer in kleptoplastic sea slugs, Plakobranchus ocellatus.</title>
        <authorList>
            <person name="Maeda T."/>
            <person name="Takahashi S."/>
            <person name="Yoshida T."/>
            <person name="Shimamura S."/>
            <person name="Takaki Y."/>
            <person name="Nagai Y."/>
            <person name="Toyoda A."/>
            <person name="Suzuki Y."/>
            <person name="Arimoto A."/>
            <person name="Ishii H."/>
            <person name="Satoh N."/>
            <person name="Nishiyama T."/>
            <person name="Hasebe M."/>
            <person name="Maruyama T."/>
            <person name="Minagawa J."/>
            <person name="Obokata J."/>
            <person name="Shigenobu S."/>
        </authorList>
    </citation>
    <scope>NUCLEOTIDE SEQUENCE [LARGE SCALE GENOMIC DNA]</scope>
</reference>
<proteinExistence type="predicted"/>
<accession>A0AAV4JAX0</accession>
<evidence type="ECO:0000256" key="1">
    <source>
        <dbReference type="SAM" id="MobiDB-lite"/>
    </source>
</evidence>
<protein>
    <submittedName>
        <fullName evidence="3">Uncharacterized protein</fullName>
    </submittedName>
</protein>
<evidence type="ECO:0000313" key="3">
    <source>
        <dbReference type="EMBL" id="GFS19450.1"/>
    </source>
</evidence>
<feature type="compositionally biased region" description="Acidic residues" evidence="1">
    <location>
        <begin position="56"/>
        <end position="111"/>
    </location>
</feature>
<comment type="caution">
    <text evidence="3">The sequence shown here is derived from an EMBL/GenBank/DDBJ whole genome shotgun (WGS) entry which is preliminary data.</text>
</comment>
<name>A0AAV4JAX0_9GAST</name>
<dbReference type="Proteomes" id="UP000762676">
    <property type="component" value="Unassembled WGS sequence"/>
</dbReference>
<dbReference type="AlphaFoldDB" id="A0AAV4JAX0"/>
<feature type="region of interest" description="Disordered" evidence="1">
    <location>
        <begin position="56"/>
        <end position="127"/>
    </location>
</feature>
<evidence type="ECO:0000256" key="2">
    <source>
        <dbReference type="SAM" id="SignalP"/>
    </source>
</evidence>
<keyword evidence="4" id="KW-1185">Reference proteome</keyword>
<organism evidence="3 4">
    <name type="scientific">Elysia marginata</name>
    <dbReference type="NCBI Taxonomy" id="1093978"/>
    <lineage>
        <taxon>Eukaryota</taxon>
        <taxon>Metazoa</taxon>
        <taxon>Spiralia</taxon>
        <taxon>Lophotrochozoa</taxon>
        <taxon>Mollusca</taxon>
        <taxon>Gastropoda</taxon>
        <taxon>Heterobranchia</taxon>
        <taxon>Euthyneura</taxon>
        <taxon>Panpulmonata</taxon>
        <taxon>Sacoglossa</taxon>
        <taxon>Placobranchoidea</taxon>
        <taxon>Plakobranchidae</taxon>
        <taxon>Elysia</taxon>
    </lineage>
</organism>
<feature type="signal peptide" evidence="2">
    <location>
        <begin position="1"/>
        <end position="22"/>
    </location>
</feature>
<sequence>MNLARPPCACLRLLLPFNVSVSQSVDQGLVLFSSFQAPPSLLIYCIGTLCCDDDDHNDDDDSDDDSDDDRADDDSDDDDDDDDNDDDDDDDDVDDDCDDDDNDDDDNDDDLSLNLRCNPLNPMKHYV</sequence>
<feature type="chain" id="PRO_5043652079" evidence="2">
    <location>
        <begin position="23"/>
        <end position="127"/>
    </location>
</feature>
<keyword evidence="2" id="KW-0732">Signal</keyword>
<dbReference type="EMBL" id="BMAT01003066">
    <property type="protein sequence ID" value="GFS19450.1"/>
    <property type="molecule type" value="Genomic_DNA"/>
</dbReference>
<gene>
    <name evidence="3" type="ORF">ElyMa_001545900</name>
</gene>